<feature type="coiled-coil region" evidence="1">
    <location>
        <begin position="143"/>
        <end position="195"/>
    </location>
</feature>
<keyword evidence="1" id="KW-0175">Coiled coil</keyword>
<feature type="coiled-coil region" evidence="1">
    <location>
        <begin position="229"/>
        <end position="256"/>
    </location>
</feature>
<dbReference type="Proteomes" id="UP000053095">
    <property type="component" value="Unassembled WGS sequence"/>
</dbReference>
<protein>
    <submittedName>
        <fullName evidence="3">Uncharacterized protein</fullName>
    </submittedName>
</protein>
<keyword evidence="4" id="KW-1185">Reference proteome</keyword>
<dbReference type="Gene3D" id="1.10.287.1490">
    <property type="match status" value="1"/>
</dbReference>
<dbReference type="AlphaFoldDB" id="A0A6V8H895"/>
<sequence>MASVSDTEDGWTTLEEMPAASDDESIKQASKQSAPDLQSKVDALQEKTDLLQLQIKLKDDTIKALTNRLDASEAIDLPTRNYYRDTTRMMANHQSSINIIKDDVNDLKTQSKDCKSSSDALADSVNGIEVKAKCLEDETIKRLEEQTGRMNTLETDLVDLIDETDERVDWAMDEMEDLRANVKRIEKDVKDHIESEQTARPLVDPYTIDAIQRDVKSLQSQSEDDKFSMDGLTECVKDMENTTKRLEKEINECLELGYTIRIGNKSTIEGIECKLYIMRDDFDSYRDGLDSLQGQSKASADSIEVLKNRVDVLARSIEHVEYENSESLHRETLRLNTLEDIKMESEDHIEKHTAHMDALENYLESRAEAPSERVDRAVTEVNARLEDARIGESSLQSDIRLNKGFIRFLTKRVDALETNIERVERENSERRDERLKKEHEFITAVDESVQGLEENTKDCFELETARVKGLEDKVERLQQKTKDSINRGIAVAGDQSKVDAMKGDIETLQSQSKDYKSSIDVLTNSVKDVESKTKRFERKADHINAIGSALQNLEKAIKALDAKVECLERQEKDIQCQTRSLMEGLRNSINDCLKQTYTDFSGLTQRVKILEGARQKSDSVYTAAMLNQENLARSWDVQLYGTQNGAGYSVFVPSYVNGSVRR</sequence>
<organism evidence="3 4">
    <name type="scientific">Talaromyces pinophilus</name>
    <name type="common">Penicillium pinophilum</name>
    <dbReference type="NCBI Taxonomy" id="128442"/>
    <lineage>
        <taxon>Eukaryota</taxon>
        <taxon>Fungi</taxon>
        <taxon>Dikarya</taxon>
        <taxon>Ascomycota</taxon>
        <taxon>Pezizomycotina</taxon>
        <taxon>Eurotiomycetes</taxon>
        <taxon>Eurotiomycetidae</taxon>
        <taxon>Eurotiales</taxon>
        <taxon>Trichocomaceae</taxon>
        <taxon>Talaromyces</taxon>
        <taxon>Talaromyces sect. Talaromyces</taxon>
    </lineage>
</organism>
<evidence type="ECO:0000313" key="4">
    <source>
        <dbReference type="Proteomes" id="UP000053095"/>
    </source>
</evidence>
<dbReference type="EMBL" id="DF933818">
    <property type="protein sequence ID" value="GAM36898.1"/>
    <property type="molecule type" value="Genomic_DNA"/>
</dbReference>
<reference evidence="4" key="1">
    <citation type="journal article" date="2015" name="Genome Announc.">
        <title>Draft genome sequence of Talaromyces cellulolyticus strain Y-94, a source of lignocellulosic biomass-degrading enzymes.</title>
        <authorList>
            <person name="Fujii T."/>
            <person name="Koike H."/>
            <person name="Sawayama S."/>
            <person name="Yano S."/>
            <person name="Inoue H."/>
        </authorList>
    </citation>
    <scope>NUCLEOTIDE SEQUENCE [LARGE SCALE GENOMIC DNA]</scope>
    <source>
        <strain evidence="4">Y-94</strain>
    </source>
</reference>
<evidence type="ECO:0000313" key="3">
    <source>
        <dbReference type="EMBL" id="GAM36898.1"/>
    </source>
</evidence>
<evidence type="ECO:0000256" key="1">
    <source>
        <dbReference type="SAM" id="Coils"/>
    </source>
</evidence>
<accession>A0A6V8H895</accession>
<feature type="coiled-coil region" evidence="1">
    <location>
        <begin position="406"/>
        <end position="487"/>
    </location>
</feature>
<comment type="caution">
    <text evidence="3">The sequence shown here is derived from an EMBL/GenBank/DDBJ whole genome shotgun (WGS) entry which is preliminary data.</text>
</comment>
<evidence type="ECO:0000256" key="2">
    <source>
        <dbReference type="SAM" id="MobiDB-lite"/>
    </source>
</evidence>
<feature type="coiled-coil region" evidence="1">
    <location>
        <begin position="519"/>
        <end position="577"/>
    </location>
</feature>
<proteinExistence type="predicted"/>
<gene>
    <name evidence="3" type="ORF">TCE0_022f06357</name>
</gene>
<name>A0A6V8H895_TALPI</name>
<feature type="compositionally biased region" description="Polar residues" evidence="2">
    <location>
        <begin position="27"/>
        <end position="36"/>
    </location>
</feature>
<feature type="region of interest" description="Disordered" evidence="2">
    <location>
        <begin position="1"/>
        <end position="38"/>
    </location>
</feature>